<name>A0A4Q7LL29_9MICO</name>
<dbReference type="EMBL" id="SGWW01000005">
    <property type="protein sequence ID" value="RZS54279.1"/>
    <property type="molecule type" value="Genomic_DNA"/>
</dbReference>
<evidence type="ECO:0000313" key="5">
    <source>
        <dbReference type="EMBL" id="RZS54279.1"/>
    </source>
</evidence>
<dbReference type="InterPro" id="IPR050765">
    <property type="entry name" value="Riboflavin_Biosynth_HTPR"/>
</dbReference>
<feature type="domain" description="Bacterial bifunctional deaminase-reductase C-terminal" evidence="4">
    <location>
        <begin position="38"/>
        <end position="225"/>
    </location>
</feature>
<keyword evidence="2" id="KW-0521">NADP</keyword>
<dbReference type="GO" id="GO:0009231">
    <property type="term" value="P:riboflavin biosynthetic process"/>
    <property type="evidence" value="ECO:0007669"/>
    <property type="project" value="InterPro"/>
</dbReference>
<evidence type="ECO:0000313" key="6">
    <source>
        <dbReference type="Proteomes" id="UP000293519"/>
    </source>
</evidence>
<evidence type="ECO:0000256" key="2">
    <source>
        <dbReference type="ARBA" id="ARBA00022857"/>
    </source>
</evidence>
<gene>
    <name evidence="5" type="ORF">EV141_2276</name>
</gene>
<reference evidence="5 6" key="1">
    <citation type="journal article" date="2015" name="Stand. Genomic Sci.">
        <title>Genomic Encyclopedia of Bacterial and Archaeal Type Strains, Phase III: the genomes of soil and plant-associated and newly described type strains.</title>
        <authorList>
            <person name="Whitman W.B."/>
            <person name="Woyke T."/>
            <person name="Klenk H.P."/>
            <person name="Zhou Y."/>
            <person name="Lilburn T.G."/>
            <person name="Beck B.J."/>
            <person name="De Vos P."/>
            <person name="Vandamme P."/>
            <person name="Eisen J.A."/>
            <person name="Garrity G."/>
            <person name="Hugenholtz P."/>
            <person name="Kyrpides N.C."/>
        </authorList>
    </citation>
    <scope>NUCLEOTIDE SEQUENCE [LARGE SCALE GENOMIC DNA]</scope>
    <source>
        <strain evidence="5 6">CV2</strain>
    </source>
</reference>
<dbReference type="OrthoDB" id="5243299at2"/>
<comment type="caution">
    <text evidence="5">The sequence shown here is derived from an EMBL/GenBank/DDBJ whole genome shotgun (WGS) entry which is preliminary data.</text>
</comment>
<organism evidence="5 6">
    <name type="scientific">Microcella putealis</name>
    <dbReference type="NCBI Taxonomy" id="337005"/>
    <lineage>
        <taxon>Bacteria</taxon>
        <taxon>Bacillati</taxon>
        <taxon>Actinomycetota</taxon>
        <taxon>Actinomycetes</taxon>
        <taxon>Micrococcales</taxon>
        <taxon>Microbacteriaceae</taxon>
        <taxon>Microcella</taxon>
    </lineage>
</organism>
<dbReference type="SUPFAM" id="SSF53597">
    <property type="entry name" value="Dihydrofolate reductase-like"/>
    <property type="match status" value="1"/>
</dbReference>
<evidence type="ECO:0000259" key="4">
    <source>
        <dbReference type="Pfam" id="PF01872"/>
    </source>
</evidence>
<keyword evidence="6" id="KW-1185">Reference proteome</keyword>
<dbReference type="InterPro" id="IPR024072">
    <property type="entry name" value="DHFR-like_dom_sf"/>
</dbReference>
<dbReference type="InterPro" id="IPR002734">
    <property type="entry name" value="RibDG_C"/>
</dbReference>
<dbReference type="AlphaFoldDB" id="A0A4Q7LL29"/>
<comment type="pathway">
    <text evidence="1">Cofactor biosynthesis; riboflavin biosynthesis.</text>
</comment>
<dbReference type="GO" id="GO:0008703">
    <property type="term" value="F:5-amino-6-(5-phosphoribosylamino)uracil reductase activity"/>
    <property type="evidence" value="ECO:0007669"/>
    <property type="project" value="InterPro"/>
</dbReference>
<dbReference type="Pfam" id="PF01872">
    <property type="entry name" value="RibD_C"/>
    <property type="match status" value="1"/>
</dbReference>
<dbReference type="PANTHER" id="PTHR38011">
    <property type="entry name" value="DIHYDROFOLATE REDUCTASE FAMILY PROTEIN (AFU_ORTHOLOGUE AFUA_8G06820)"/>
    <property type="match status" value="1"/>
</dbReference>
<sequence>MLLRRVLPTTEGPIALDTNEGREQLAEWYRPHGDASMRLMMIATLDGRAAGGDGVSDSVSSPVDRRVLQAVRGHADAVIVGAGTVRRESVGRPPGAALVVVTATGTLDGHRLRESDDGSPLIIMTTPDGAERARAALTRIPHEIVTVTGDDAGRPTVDAVVGILRRRGYAHLVCEGGPTLAAQFVDAALIDEYCLTTAPALGGAQPLLGEGDRPLTHLEPRQLLVDDAGFSYGRWRPAGR</sequence>
<proteinExistence type="predicted"/>
<protein>
    <submittedName>
        <fullName evidence="5">Riboflavin biosynthesis pyrimidine reductase</fullName>
    </submittedName>
</protein>
<dbReference type="RefSeq" id="WP_130486061.1">
    <property type="nucleotide sequence ID" value="NZ_SGWW01000005.1"/>
</dbReference>
<dbReference type="Proteomes" id="UP000293519">
    <property type="component" value="Unassembled WGS sequence"/>
</dbReference>
<evidence type="ECO:0000256" key="3">
    <source>
        <dbReference type="ARBA" id="ARBA00023002"/>
    </source>
</evidence>
<keyword evidence="3" id="KW-0560">Oxidoreductase</keyword>
<dbReference type="PANTHER" id="PTHR38011:SF7">
    <property type="entry name" value="2,5-DIAMINO-6-RIBOSYLAMINO-4(3H)-PYRIMIDINONE 5'-PHOSPHATE REDUCTASE"/>
    <property type="match status" value="1"/>
</dbReference>
<evidence type="ECO:0000256" key="1">
    <source>
        <dbReference type="ARBA" id="ARBA00005104"/>
    </source>
</evidence>
<accession>A0A4Q7LL29</accession>
<dbReference type="Gene3D" id="3.40.430.10">
    <property type="entry name" value="Dihydrofolate Reductase, subunit A"/>
    <property type="match status" value="1"/>
</dbReference>